<sequence length="359" mass="39215">MLKISDLLKELNDIAPFSDSESWDNTGLLVGNMDDNVTGIITALDCSLETVEEAVIKKANVIISHHPLIFPNASKVVNEGAGKVIRKLIKEDINMIAMHTNLDHQSNGVSHMIAEALGFHETEILLPRTGNFKKLRVNINAEAKDEFKENLLKYSPAGTMGEYTEVSYEYEVKGQFIPGEAAEPAIGKAGQKEHVDEFVIECMFDGKDQQSVIDAVMQYHPYEVPAYDILSLDKASETGLGVKFNYGDTLESLTELIRVKTGINIVNTVKGNDDIIQTAAVIGGSGMSYADDVFNSGADVLITGDVKYHEAYDAKAAGFNIIDAGHYLEVIMRQGLAELLAQKIDVPVEASTISTNPFE</sequence>
<dbReference type="EMBL" id="FNFI01000001">
    <property type="protein sequence ID" value="SDJ55184.1"/>
    <property type="molecule type" value="Genomic_DNA"/>
</dbReference>
<dbReference type="InterPro" id="IPR002678">
    <property type="entry name" value="DUF34/NIF3"/>
</dbReference>
<dbReference type="InterPro" id="IPR036069">
    <property type="entry name" value="DUF34/NIF3_sf"/>
</dbReference>
<dbReference type="SUPFAM" id="SSF102705">
    <property type="entry name" value="NIF3 (NGG1p interacting factor 3)-like"/>
    <property type="match status" value="1"/>
</dbReference>
<evidence type="ECO:0000256" key="3">
    <source>
        <dbReference type="ARBA" id="ARBA00022723"/>
    </source>
</evidence>
<evidence type="ECO:0000256" key="2">
    <source>
        <dbReference type="ARBA" id="ARBA00022112"/>
    </source>
</evidence>
<dbReference type="STRING" id="586411.SAMN05216187_10155"/>
<feature type="binding site" evidence="5">
    <location>
        <position position="65"/>
    </location>
    <ligand>
        <name>a divalent metal cation</name>
        <dbReference type="ChEBI" id="CHEBI:60240"/>
        <label>1</label>
    </ligand>
</feature>
<dbReference type="PIRSF" id="PIRSF037489">
    <property type="entry name" value="UCP037489_NIF3_YqfO"/>
    <property type="match status" value="1"/>
</dbReference>
<dbReference type="AlphaFoldDB" id="A0A1G8UNG3"/>
<feature type="binding site" evidence="5">
    <location>
        <position position="326"/>
    </location>
    <ligand>
        <name>a divalent metal cation</name>
        <dbReference type="ChEBI" id="CHEBI:60240"/>
        <label>1</label>
    </ligand>
</feature>
<feature type="binding site" evidence="5">
    <location>
        <position position="329"/>
    </location>
    <ligand>
        <name>a divalent metal cation</name>
        <dbReference type="ChEBI" id="CHEBI:60240"/>
        <label>1</label>
    </ligand>
</feature>
<protein>
    <recommendedName>
        <fullName evidence="2 4">GTP cyclohydrolase 1 type 2 homolog</fullName>
    </recommendedName>
</protein>
<organism evidence="6 7">
    <name type="scientific">Jeotgalicoccus aerolatus</name>
    <dbReference type="NCBI Taxonomy" id="709510"/>
    <lineage>
        <taxon>Bacteria</taxon>
        <taxon>Bacillati</taxon>
        <taxon>Bacillota</taxon>
        <taxon>Bacilli</taxon>
        <taxon>Bacillales</taxon>
        <taxon>Staphylococcaceae</taxon>
        <taxon>Jeotgalicoccus</taxon>
    </lineage>
</organism>
<reference evidence="7" key="1">
    <citation type="submission" date="2016-10" db="EMBL/GenBank/DDBJ databases">
        <authorList>
            <person name="Varghese N."/>
            <person name="Submissions S."/>
        </authorList>
    </citation>
    <scope>NUCLEOTIDE SEQUENCE [LARGE SCALE GENOMIC DNA]</scope>
    <source>
        <strain evidence="7">CGMCC 1.8911</strain>
    </source>
</reference>
<dbReference type="FunFam" id="3.40.1390.30:FF:000001">
    <property type="entry name" value="GTP cyclohydrolase 1 type 2"/>
    <property type="match status" value="1"/>
</dbReference>
<dbReference type="InterPro" id="IPR017221">
    <property type="entry name" value="DUF34/NIF3_bac"/>
</dbReference>
<proteinExistence type="inferred from homology"/>
<dbReference type="PANTHER" id="PTHR13799">
    <property type="entry name" value="NGG1 INTERACTING FACTOR 3"/>
    <property type="match status" value="1"/>
</dbReference>
<evidence type="ECO:0000313" key="7">
    <source>
        <dbReference type="Proteomes" id="UP000242700"/>
    </source>
</evidence>
<dbReference type="GO" id="GO:0046872">
    <property type="term" value="F:metal ion binding"/>
    <property type="evidence" value="ECO:0007669"/>
    <property type="project" value="UniProtKB-UniRule"/>
</dbReference>
<dbReference type="Gene3D" id="3.40.1390.30">
    <property type="entry name" value="NIF3 (NGG1p interacting factor 3)-like"/>
    <property type="match status" value="1"/>
</dbReference>
<feature type="binding site" evidence="5">
    <location>
        <position position="66"/>
    </location>
    <ligand>
        <name>a divalent metal cation</name>
        <dbReference type="ChEBI" id="CHEBI:60240"/>
        <label>1</label>
    </ligand>
</feature>
<dbReference type="GO" id="GO:0005737">
    <property type="term" value="C:cytoplasm"/>
    <property type="evidence" value="ECO:0007669"/>
    <property type="project" value="TreeGrafter"/>
</dbReference>
<dbReference type="Proteomes" id="UP000242700">
    <property type="component" value="Unassembled WGS sequence"/>
</dbReference>
<keyword evidence="3 4" id="KW-0479">Metal-binding</keyword>
<accession>A0A1G8UNG3</accession>
<feature type="binding site" evidence="5">
    <location>
        <position position="103"/>
    </location>
    <ligand>
        <name>a divalent metal cation</name>
        <dbReference type="ChEBI" id="CHEBI:60240"/>
        <label>1</label>
    </ligand>
</feature>
<evidence type="ECO:0000256" key="5">
    <source>
        <dbReference type="PIRSR" id="PIRSR602678-1"/>
    </source>
</evidence>
<dbReference type="RefSeq" id="WP_092594517.1">
    <property type="nucleotide sequence ID" value="NZ_FNFI01000001.1"/>
</dbReference>
<comment type="similarity">
    <text evidence="1 4">Belongs to the GTP cyclohydrolase I type 2/NIF3 family.</text>
</comment>
<evidence type="ECO:0000256" key="1">
    <source>
        <dbReference type="ARBA" id="ARBA00006964"/>
    </source>
</evidence>
<gene>
    <name evidence="6" type="ORF">SAMN05216187_10155</name>
</gene>
<evidence type="ECO:0000256" key="4">
    <source>
        <dbReference type="PIRNR" id="PIRNR037489"/>
    </source>
</evidence>
<dbReference type="Pfam" id="PF01784">
    <property type="entry name" value="DUF34_NIF3"/>
    <property type="match status" value="1"/>
</dbReference>
<dbReference type="NCBIfam" id="TIGR00486">
    <property type="entry name" value="YbgI_SA1388"/>
    <property type="match status" value="1"/>
</dbReference>
<evidence type="ECO:0000313" key="6">
    <source>
        <dbReference type="EMBL" id="SDJ55184.1"/>
    </source>
</evidence>
<dbReference type="PANTHER" id="PTHR13799:SF14">
    <property type="entry name" value="GTP CYCLOHYDROLASE 1 TYPE 2 HOMOLOG"/>
    <property type="match status" value="1"/>
</dbReference>
<dbReference type="OrthoDB" id="9792792at2"/>
<dbReference type="Gene3D" id="3.30.70.120">
    <property type="match status" value="1"/>
</dbReference>
<name>A0A1G8UNG3_9STAP</name>
<dbReference type="InterPro" id="IPR015867">
    <property type="entry name" value="N-reg_PII/ATP_PRibTrfase_C"/>
</dbReference>